<feature type="region of interest" description="Disordered" evidence="1">
    <location>
        <begin position="1"/>
        <end position="72"/>
    </location>
</feature>
<name>A0A8J2S465_9STRA</name>
<proteinExistence type="predicted"/>
<protein>
    <submittedName>
        <fullName evidence="2">Uncharacterized protein</fullName>
    </submittedName>
</protein>
<evidence type="ECO:0000313" key="2">
    <source>
        <dbReference type="EMBL" id="CAH0364778.1"/>
    </source>
</evidence>
<keyword evidence="3" id="KW-1185">Reference proteome</keyword>
<gene>
    <name evidence="2" type="ORF">PECAL_1P11570</name>
</gene>
<dbReference type="AlphaFoldDB" id="A0A8J2S465"/>
<feature type="compositionally biased region" description="Basic and acidic residues" evidence="1">
    <location>
        <begin position="48"/>
        <end position="71"/>
    </location>
</feature>
<organism evidence="2 3">
    <name type="scientific">Pelagomonas calceolata</name>
    <dbReference type="NCBI Taxonomy" id="35677"/>
    <lineage>
        <taxon>Eukaryota</taxon>
        <taxon>Sar</taxon>
        <taxon>Stramenopiles</taxon>
        <taxon>Ochrophyta</taxon>
        <taxon>Pelagophyceae</taxon>
        <taxon>Pelagomonadales</taxon>
        <taxon>Pelagomonadaceae</taxon>
        <taxon>Pelagomonas</taxon>
    </lineage>
</organism>
<dbReference type="Proteomes" id="UP000789595">
    <property type="component" value="Unassembled WGS sequence"/>
</dbReference>
<sequence>MSASLRGHTTGVPSLSWGCTRVRCPTYTSKPPSTKRGRPGQPPGTRTSKSDKPARAPGAHDKHLNAHDEHWTSQPTRAAAMIGAIVGARRAAHRASYDNGARRRRREMERRALSRHQWAFTLEPANRGHVQARRPWTREDDQALSDAVAAEELAVQSSLGDDVIGEVHIDWARVAHAVEQATGHRRTGAELHARHARLPPAPPQYVEQIPPGAADDFHHAQLPRAESRHSVPTAACEPVQKKKRGVLASMKAAHRFLFRRREKTKPRVVAVRCPN</sequence>
<accession>A0A8J2S465</accession>
<evidence type="ECO:0000256" key="1">
    <source>
        <dbReference type="SAM" id="MobiDB-lite"/>
    </source>
</evidence>
<evidence type="ECO:0000313" key="3">
    <source>
        <dbReference type="Proteomes" id="UP000789595"/>
    </source>
</evidence>
<comment type="caution">
    <text evidence="2">The sequence shown here is derived from an EMBL/GenBank/DDBJ whole genome shotgun (WGS) entry which is preliminary data.</text>
</comment>
<reference evidence="2" key="1">
    <citation type="submission" date="2021-11" db="EMBL/GenBank/DDBJ databases">
        <authorList>
            <consortium name="Genoscope - CEA"/>
            <person name="William W."/>
        </authorList>
    </citation>
    <scope>NUCLEOTIDE SEQUENCE</scope>
</reference>
<dbReference type="EMBL" id="CAKKNE010000001">
    <property type="protein sequence ID" value="CAH0364778.1"/>
    <property type="molecule type" value="Genomic_DNA"/>
</dbReference>